<reference evidence="1" key="1">
    <citation type="submission" date="2021-02" db="EMBL/GenBank/DDBJ databases">
        <authorList>
            <person name="Dougan E. K."/>
            <person name="Rhodes N."/>
            <person name="Thang M."/>
            <person name="Chan C."/>
        </authorList>
    </citation>
    <scope>NUCLEOTIDE SEQUENCE</scope>
</reference>
<feature type="non-terminal residue" evidence="1">
    <location>
        <position position="1"/>
    </location>
</feature>
<dbReference type="GO" id="GO:0051959">
    <property type="term" value="F:dynein light intermediate chain binding"/>
    <property type="evidence" value="ECO:0007669"/>
    <property type="project" value="InterPro"/>
</dbReference>
<evidence type="ECO:0000313" key="1">
    <source>
        <dbReference type="EMBL" id="CAE7293494.1"/>
    </source>
</evidence>
<dbReference type="Proteomes" id="UP000601435">
    <property type="component" value="Unassembled WGS sequence"/>
</dbReference>
<dbReference type="Gene3D" id="1.20.920.60">
    <property type="match status" value="1"/>
</dbReference>
<dbReference type="OrthoDB" id="428975at2759"/>
<keyword evidence="2" id="KW-1185">Reference proteome</keyword>
<dbReference type="EMBL" id="CAJNJA010012295">
    <property type="protein sequence ID" value="CAE7293494.1"/>
    <property type="molecule type" value="Genomic_DNA"/>
</dbReference>
<dbReference type="GO" id="GO:0030286">
    <property type="term" value="C:dynein complex"/>
    <property type="evidence" value="ECO:0007669"/>
    <property type="project" value="InterPro"/>
</dbReference>
<dbReference type="GO" id="GO:0007018">
    <property type="term" value="P:microtubule-based movement"/>
    <property type="evidence" value="ECO:0007669"/>
    <property type="project" value="InterPro"/>
</dbReference>
<name>A0A812NEE2_9DINO</name>
<comment type="caution">
    <text evidence="1">The sequence shown here is derived from an EMBL/GenBank/DDBJ whole genome shotgun (WGS) entry which is preliminary data.</text>
</comment>
<dbReference type="PANTHER" id="PTHR45703:SF22">
    <property type="entry name" value="DYNEIN CYTOPLASMIC 2 HEAVY CHAIN 1"/>
    <property type="match status" value="1"/>
</dbReference>
<gene>
    <name evidence="1" type="primary">DHC1B</name>
    <name evidence="1" type="ORF">SNEC2469_LOCUS7193</name>
</gene>
<dbReference type="PANTHER" id="PTHR45703">
    <property type="entry name" value="DYNEIN HEAVY CHAIN"/>
    <property type="match status" value="1"/>
</dbReference>
<evidence type="ECO:0000313" key="2">
    <source>
        <dbReference type="Proteomes" id="UP000601435"/>
    </source>
</evidence>
<accession>A0A812NEE2</accession>
<protein>
    <submittedName>
        <fullName evidence="1">DHC1B protein</fullName>
    </submittedName>
</protein>
<dbReference type="InterPro" id="IPR026983">
    <property type="entry name" value="DHC"/>
</dbReference>
<sequence length="186" mass="20681">NGDLLSELQQEAPCGVGDLQCRLAARFCDGARPTLLFDGSPLASTDFLYEDVSLAVVRRALPEEEAASLHAARTAMSHVRAEHLQLVKDLRMPPEPVRDVLAATMSLLDLREHSWMSMKKFLSQRAIVSRLIALEPHQVSFDSQLAVQEIVRRHSNSFTNEVISRCSIALAPFATLVRAFLVCWKA</sequence>
<proteinExistence type="predicted"/>
<dbReference type="GO" id="GO:0045505">
    <property type="term" value="F:dynein intermediate chain binding"/>
    <property type="evidence" value="ECO:0007669"/>
    <property type="project" value="InterPro"/>
</dbReference>
<dbReference type="AlphaFoldDB" id="A0A812NEE2"/>
<organism evidence="1 2">
    <name type="scientific">Symbiodinium necroappetens</name>
    <dbReference type="NCBI Taxonomy" id="1628268"/>
    <lineage>
        <taxon>Eukaryota</taxon>
        <taxon>Sar</taxon>
        <taxon>Alveolata</taxon>
        <taxon>Dinophyceae</taxon>
        <taxon>Suessiales</taxon>
        <taxon>Symbiodiniaceae</taxon>
        <taxon>Symbiodinium</taxon>
    </lineage>
</organism>